<sequence length="232" mass="24861">MTNFWIYAYELITLAVFIVALKVNKRLKSSILNPFILSLLLIIGILLLADIPFNDYYEGNFLFNQLLGVSVVALAVPFYEQLPQIRKHWKKISLIVLVSTFLTMTSGVILALIFGANPEIIAAILPKSVTTAIAISIVNEIGGNSALGAVAVAIAGITGSAFGIAILQLMKLRNTRAIGLSMGAVSHALGTARAMEYSVKAGSYASVSLVLCGLLSSLIAPIVFKFVASYYF</sequence>
<feature type="transmembrane region" description="Helical" evidence="5">
    <location>
        <begin position="31"/>
        <end position="49"/>
    </location>
</feature>
<dbReference type="InterPro" id="IPR007300">
    <property type="entry name" value="CidB/LrgB"/>
</dbReference>
<dbReference type="PANTHER" id="PTHR30249:SF0">
    <property type="entry name" value="PLASTIDAL GLYCOLATE_GLYCERATE TRANSLOCATOR 1, CHLOROPLASTIC"/>
    <property type="match status" value="1"/>
</dbReference>
<dbReference type="EMBL" id="PTPX01000017">
    <property type="protein sequence ID" value="RAL18334.1"/>
    <property type="molecule type" value="Genomic_DNA"/>
</dbReference>
<evidence type="ECO:0000313" key="7">
    <source>
        <dbReference type="Proteomes" id="UP000248689"/>
    </source>
</evidence>
<keyword evidence="3 5" id="KW-1133">Transmembrane helix</keyword>
<protein>
    <submittedName>
        <fullName evidence="6">CidB/LrgB family autolysis modulator</fullName>
    </submittedName>
</protein>
<gene>
    <name evidence="6" type="ORF">C5N92_08925</name>
</gene>
<keyword evidence="2 5" id="KW-0812">Transmembrane</keyword>
<evidence type="ECO:0000256" key="5">
    <source>
        <dbReference type="SAM" id="Phobius"/>
    </source>
</evidence>
<feature type="transmembrane region" description="Helical" evidence="5">
    <location>
        <begin position="146"/>
        <end position="170"/>
    </location>
</feature>
<evidence type="ECO:0000256" key="4">
    <source>
        <dbReference type="ARBA" id="ARBA00023136"/>
    </source>
</evidence>
<feature type="transmembrane region" description="Helical" evidence="5">
    <location>
        <begin position="6"/>
        <end position="24"/>
    </location>
</feature>
<organism evidence="6 7">
    <name type="scientific">Glaesserella australis</name>
    <dbReference type="NCBI Taxonomy" id="2094024"/>
    <lineage>
        <taxon>Bacteria</taxon>
        <taxon>Pseudomonadati</taxon>
        <taxon>Pseudomonadota</taxon>
        <taxon>Gammaproteobacteria</taxon>
        <taxon>Pasteurellales</taxon>
        <taxon>Pasteurellaceae</taxon>
        <taxon>Glaesserella</taxon>
    </lineage>
</organism>
<dbReference type="GO" id="GO:0016020">
    <property type="term" value="C:membrane"/>
    <property type="evidence" value="ECO:0007669"/>
    <property type="project" value="UniProtKB-SubCell"/>
</dbReference>
<dbReference type="AlphaFoldDB" id="A0A328C1F6"/>
<keyword evidence="4 5" id="KW-0472">Membrane</keyword>
<feature type="transmembrane region" description="Helical" evidence="5">
    <location>
        <begin position="207"/>
        <end position="231"/>
    </location>
</feature>
<keyword evidence="7" id="KW-1185">Reference proteome</keyword>
<dbReference type="RefSeq" id="WP_111750511.1">
    <property type="nucleotide sequence ID" value="NZ_PTPX01000017.1"/>
</dbReference>
<feature type="transmembrane region" description="Helical" evidence="5">
    <location>
        <begin position="61"/>
        <end position="80"/>
    </location>
</feature>
<dbReference type="PANTHER" id="PTHR30249">
    <property type="entry name" value="PUTATIVE SEROTONIN TRANSPORTER"/>
    <property type="match status" value="1"/>
</dbReference>
<comment type="subcellular location">
    <subcellularLocation>
        <location evidence="1">Membrane</location>
        <topology evidence="1">Multi-pass membrane protein</topology>
    </subcellularLocation>
</comment>
<name>A0A328C1F6_9PAST</name>
<reference evidence="7" key="1">
    <citation type="submission" date="2018-02" db="EMBL/GenBank/DDBJ databases">
        <title>Glaesserella australis sp. nov., isolated from the lungs of pigs.</title>
        <authorList>
            <person name="Turni C."/>
            <person name="Christensen H."/>
        </authorList>
    </citation>
    <scope>NUCLEOTIDE SEQUENCE [LARGE SCALE GENOMIC DNA]</scope>
    <source>
        <strain evidence="7">HS4635</strain>
    </source>
</reference>
<evidence type="ECO:0000313" key="6">
    <source>
        <dbReference type="EMBL" id="RAL18334.1"/>
    </source>
</evidence>
<proteinExistence type="predicted"/>
<dbReference type="OrthoDB" id="9811701at2"/>
<evidence type="ECO:0000256" key="2">
    <source>
        <dbReference type="ARBA" id="ARBA00022692"/>
    </source>
</evidence>
<comment type="caution">
    <text evidence="6">The sequence shown here is derived from an EMBL/GenBank/DDBJ whole genome shotgun (WGS) entry which is preliminary data.</text>
</comment>
<dbReference type="Pfam" id="PF04172">
    <property type="entry name" value="LrgB"/>
    <property type="match status" value="1"/>
</dbReference>
<evidence type="ECO:0000256" key="3">
    <source>
        <dbReference type="ARBA" id="ARBA00022989"/>
    </source>
</evidence>
<dbReference type="Proteomes" id="UP000248689">
    <property type="component" value="Unassembled WGS sequence"/>
</dbReference>
<evidence type="ECO:0000256" key="1">
    <source>
        <dbReference type="ARBA" id="ARBA00004141"/>
    </source>
</evidence>
<feature type="transmembrane region" description="Helical" evidence="5">
    <location>
        <begin position="92"/>
        <end position="114"/>
    </location>
</feature>
<accession>A0A328C1F6</accession>